<dbReference type="AlphaFoldDB" id="F1Z490"/>
<dbReference type="InterPro" id="IPR036249">
    <property type="entry name" value="Thioredoxin-like_sf"/>
</dbReference>
<gene>
    <name evidence="2" type="ORF">Y88_2790</name>
</gene>
<dbReference type="Pfam" id="PF13409">
    <property type="entry name" value="GST_N_2"/>
    <property type="match status" value="1"/>
</dbReference>
<comment type="caution">
    <text evidence="2">The sequence shown here is derived from an EMBL/GenBank/DDBJ whole genome shotgun (WGS) entry which is preliminary data.</text>
</comment>
<protein>
    <submittedName>
        <fullName evidence="2">Glutathione S-transferase domain-containing protein</fullName>
    </submittedName>
</protein>
<dbReference type="InParanoid" id="F1Z490"/>
<dbReference type="SUPFAM" id="SSF52833">
    <property type="entry name" value="Thioredoxin-like"/>
    <property type="match status" value="1"/>
</dbReference>
<dbReference type="OrthoDB" id="9810080at2"/>
<dbReference type="RefSeq" id="WP_008068321.1">
    <property type="nucleotide sequence ID" value="NZ_AQWK01000009.1"/>
</dbReference>
<dbReference type="Gene3D" id="3.40.30.10">
    <property type="entry name" value="Glutaredoxin"/>
    <property type="match status" value="1"/>
</dbReference>
<dbReference type="PANTHER" id="PTHR43917:SF8">
    <property type="entry name" value="GH16740P-RELATED"/>
    <property type="match status" value="1"/>
</dbReference>
<dbReference type="InterPro" id="IPR004045">
    <property type="entry name" value="Glutathione_S-Trfase_N"/>
</dbReference>
<dbReference type="InterPro" id="IPR051369">
    <property type="entry name" value="GST_Theta"/>
</dbReference>
<dbReference type="SUPFAM" id="SSF47616">
    <property type="entry name" value="GST C-terminal domain-like"/>
    <property type="match status" value="1"/>
</dbReference>
<dbReference type="Pfam" id="PF13410">
    <property type="entry name" value="GST_C_2"/>
    <property type="match status" value="1"/>
</dbReference>
<dbReference type="HOGENOM" id="CLU_011226_6_0_5"/>
<dbReference type="eggNOG" id="COG0625">
    <property type="taxonomic scope" value="Bacteria"/>
</dbReference>
<organism evidence="2 3">
    <name type="scientific">Novosphingobium nitrogenifigens DSM 19370</name>
    <dbReference type="NCBI Taxonomy" id="983920"/>
    <lineage>
        <taxon>Bacteria</taxon>
        <taxon>Pseudomonadati</taxon>
        <taxon>Pseudomonadota</taxon>
        <taxon>Alphaproteobacteria</taxon>
        <taxon>Sphingomonadales</taxon>
        <taxon>Sphingomonadaceae</taxon>
        <taxon>Novosphingobium</taxon>
    </lineage>
</organism>
<dbReference type="Gene3D" id="1.20.1050.10">
    <property type="match status" value="1"/>
</dbReference>
<evidence type="ECO:0000313" key="2">
    <source>
        <dbReference type="EMBL" id="EGD60500.1"/>
    </source>
</evidence>
<reference evidence="2 3" key="1">
    <citation type="journal article" date="2012" name="J. Bacteriol.">
        <title>Draft Genome Sequence of Novosphingobium nitrogenifigens Y88T.</title>
        <authorList>
            <person name="Strabala T.J."/>
            <person name="Macdonald L."/>
            <person name="Liu V."/>
            <person name="Smit A.M."/>
        </authorList>
    </citation>
    <scope>NUCLEOTIDE SEQUENCE [LARGE SCALE GENOMIC DNA]</scope>
    <source>
        <strain evidence="2 3">DSM 19370</strain>
    </source>
</reference>
<evidence type="ECO:0000259" key="1">
    <source>
        <dbReference type="PROSITE" id="PS50404"/>
    </source>
</evidence>
<proteinExistence type="predicted"/>
<keyword evidence="2" id="KW-0808">Transferase</keyword>
<accession>F1Z490</accession>
<dbReference type="PANTHER" id="PTHR43917">
    <property type="match status" value="1"/>
</dbReference>
<dbReference type="STRING" id="983920.Y88_2790"/>
<sequence length="206" mass="22461">MILYDAHHVAPAYAVRLLAGFLGLPLELQGMDVYPGHDDRSDEFLALNPLGTLPVLVDGDTVFTDWQEILAHLALAHGPDWYPATDPALVGWLGIARDLAASAGAARLMQTFCVPGDLAEAKAQAERLLDEVERRMWFAERAGHGWLLAGTHPTIADIAAFVSIAPCEDGGLSLRDRPALRRWCDRVRFHPGFVPMSGVFPPMANT</sequence>
<dbReference type="GO" id="GO:0016740">
    <property type="term" value="F:transferase activity"/>
    <property type="evidence" value="ECO:0007669"/>
    <property type="project" value="UniProtKB-KW"/>
</dbReference>
<name>F1Z490_9SPHN</name>
<feature type="domain" description="GST N-terminal" evidence="1">
    <location>
        <begin position="1"/>
        <end position="81"/>
    </location>
</feature>
<dbReference type="PROSITE" id="PS50404">
    <property type="entry name" value="GST_NTER"/>
    <property type="match status" value="1"/>
</dbReference>
<dbReference type="EMBL" id="AEWJ01000018">
    <property type="protein sequence ID" value="EGD60500.1"/>
    <property type="molecule type" value="Genomic_DNA"/>
</dbReference>
<dbReference type="Proteomes" id="UP000004728">
    <property type="component" value="Unassembled WGS sequence"/>
</dbReference>
<keyword evidence="3" id="KW-1185">Reference proteome</keyword>
<dbReference type="InterPro" id="IPR036282">
    <property type="entry name" value="Glutathione-S-Trfase_C_sf"/>
</dbReference>
<evidence type="ECO:0000313" key="3">
    <source>
        <dbReference type="Proteomes" id="UP000004728"/>
    </source>
</evidence>